<evidence type="ECO:0000313" key="3">
    <source>
        <dbReference type="EMBL" id="EJW79036.1"/>
    </source>
</evidence>
<keyword evidence="2" id="KW-0812">Transmembrane</keyword>
<feature type="compositionally biased region" description="Polar residues" evidence="1">
    <location>
        <begin position="35"/>
        <end position="48"/>
    </location>
</feature>
<reference evidence="4" key="1">
    <citation type="submission" date="2012-08" db="EMBL/GenBank/DDBJ databases">
        <title>The Genome Sequence of Wuchereria bancrofti.</title>
        <authorList>
            <person name="Nutman T.B."/>
            <person name="Fink D.L."/>
            <person name="Russ C."/>
            <person name="Young S."/>
            <person name="Zeng Q."/>
            <person name="Koehrsen M."/>
            <person name="Alvarado L."/>
            <person name="Berlin A."/>
            <person name="Chapman S.B."/>
            <person name="Chen Z."/>
            <person name="Freedman E."/>
            <person name="Gellesch M."/>
            <person name="Goldberg J."/>
            <person name="Griggs A."/>
            <person name="Gujja S."/>
            <person name="Heilman E.R."/>
            <person name="Heiman D."/>
            <person name="Hepburn T."/>
            <person name="Howarth C."/>
            <person name="Jen D."/>
            <person name="Larson L."/>
            <person name="Lewis B."/>
            <person name="Mehta T."/>
            <person name="Park D."/>
            <person name="Pearson M."/>
            <person name="Roberts A."/>
            <person name="Saif S."/>
            <person name="Shea T."/>
            <person name="Shenoy N."/>
            <person name="Sisk P."/>
            <person name="Stolte C."/>
            <person name="Sykes S."/>
            <person name="Walk T."/>
            <person name="White J."/>
            <person name="Yandava C."/>
            <person name="Haas B."/>
            <person name="Henn M.R."/>
            <person name="Nusbaum C."/>
            <person name="Birren B."/>
        </authorList>
    </citation>
    <scope>NUCLEOTIDE SEQUENCE [LARGE SCALE GENOMIC DNA]</scope>
    <source>
        <strain evidence="4">NA</strain>
    </source>
</reference>
<feature type="region of interest" description="Disordered" evidence="1">
    <location>
        <begin position="26"/>
        <end position="81"/>
    </location>
</feature>
<comment type="caution">
    <text evidence="3">The sequence shown here is derived from an EMBL/GenBank/DDBJ whole genome shotgun (WGS) entry which is preliminary data.</text>
</comment>
<evidence type="ECO:0000313" key="4">
    <source>
        <dbReference type="Proteomes" id="UP000004810"/>
    </source>
</evidence>
<evidence type="ECO:0000256" key="2">
    <source>
        <dbReference type="SAM" id="Phobius"/>
    </source>
</evidence>
<sequence length="148" mass="16679">MEVFEHMRILQISLRVQRQKEGNDEFIRRRRRLQPATSSPALTHSSSGLEDGVGERWKGTDNNNDGGEVGDNGDKNDGSEVDGCGNGNKHWFSSGKGVITLLLGYFHILAVLFNPFFDFLGRRSMLFARQNVHFFIDLFLKTSNGSPF</sequence>
<name>J9E9P1_WUCBA</name>
<gene>
    <name evidence="3" type="ORF">WUBG_10060</name>
</gene>
<dbReference type="AlphaFoldDB" id="J9E9P1"/>
<accession>J9E9P1</accession>
<evidence type="ECO:0000256" key="1">
    <source>
        <dbReference type="SAM" id="MobiDB-lite"/>
    </source>
</evidence>
<keyword evidence="2" id="KW-1133">Transmembrane helix</keyword>
<dbReference type="EMBL" id="ADBV01005916">
    <property type="protein sequence ID" value="EJW79036.1"/>
    <property type="molecule type" value="Genomic_DNA"/>
</dbReference>
<dbReference type="Proteomes" id="UP000004810">
    <property type="component" value="Unassembled WGS sequence"/>
</dbReference>
<keyword evidence="2" id="KW-0472">Membrane</keyword>
<organism evidence="3 4">
    <name type="scientific">Wuchereria bancrofti</name>
    <dbReference type="NCBI Taxonomy" id="6293"/>
    <lineage>
        <taxon>Eukaryota</taxon>
        <taxon>Metazoa</taxon>
        <taxon>Ecdysozoa</taxon>
        <taxon>Nematoda</taxon>
        <taxon>Chromadorea</taxon>
        <taxon>Rhabditida</taxon>
        <taxon>Spirurina</taxon>
        <taxon>Spiruromorpha</taxon>
        <taxon>Filarioidea</taxon>
        <taxon>Onchocercidae</taxon>
        <taxon>Wuchereria</taxon>
    </lineage>
</organism>
<protein>
    <submittedName>
        <fullName evidence="3">Uncharacterized protein</fullName>
    </submittedName>
</protein>
<proteinExistence type="predicted"/>
<feature type="transmembrane region" description="Helical" evidence="2">
    <location>
        <begin position="98"/>
        <end position="117"/>
    </location>
</feature>